<protein>
    <submittedName>
        <fullName evidence="1">Uncharacterized protein</fullName>
    </submittedName>
</protein>
<accession>A0AA39U1A3</accession>
<keyword evidence="2" id="KW-1185">Reference proteome</keyword>
<dbReference type="EMBL" id="JAULSR010000010">
    <property type="protein sequence ID" value="KAK0610338.1"/>
    <property type="molecule type" value="Genomic_DNA"/>
</dbReference>
<comment type="caution">
    <text evidence="1">The sequence shown here is derived from an EMBL/GenBank/DDBJ whole genome shotgun (WGS) entry which is preliminary data.</text>
</comment>
<evidence type="ECO:0000313" key="2">
    <source>
        <dbReference type="Proteomes" id="UP001174934"/>
    </source>
</evidence>
<name>A0AA39U1A3_9PEZI</name>
<dbReference type="Proteomes" id="UP001174934">
    <property type="component" value="Unassembled WGS sequence"/>
</dbReference>
<dbReference type="AlphaFoldDB" id="A0AA39U1A3"/>
<proteinExistence type="predicted"/>
<gene>
    <name evidence="1" type="ORF">B0T17DRAFT_511857</name>
</gene>
<organism evidence="1 2">
    <name type="scientific">Bombardia bombarda</name>
    <dbReference type="NCBI Taxonomy" id="252184"/>
    <lineage>
        <taxon>Eukaryota</taxon>
        <taxon>Fungi</taxon>
        <taxon>Dikarya</taxon>
        <taxon>Ascomycota</taxon>
        <taxon>Pezizomycotina</taxon>
        <taxon>Sordariomycetes</taxon>
        <taxon>Sordariomycetidae</taxon>
        <taxon>Sordariales</taxon>
        <taxon>Lasiosphaeriaceae</taxon>
        <taxon>Bombardia</taxon>
    </lineage>
</organism>
<sequence length="203" mass="22332">MLLSKPISWEPADDGPVYAPDFGLAQRRDIASISEIVLVDTVISGRKALNSTLELSADAEGGKRGYEGLELSHVRTGLENAEIRQLTAKPARTCTIRQPIRCVQRLPGFVLALLAYSPSPQHRQRQVQLGAEKDAGHHRSGARTELLNQAPQLSYAIFQDLPICSQSPCLYIPTLALLVLGLTCESYFILRTETSRSTRLHKG</sequence>
<reference evidence="1" key="1">
    <citation type="submission" date="2023-06" db="EMBL/GenBank/DDBJ databases">
        <title>Genome-scale phylogeny and comparative genomics of the fungal order Sordariales.</title>
        <authorList>
            <consortium name="Lawrence Berkeley National Laboratory"/>
            <person name="Hensen N."/>
            <person name="Bonometti L."/>
            <person name="Westerberg I."/>
            <person name="Brannstrom I.O."/>
            <person name="Guillou S."/>
            <person name="Cros-Aarteil S."/>
            <person name="Calhoun S."/>
            <person name="Haridas S."/>
            <person name="Kuo A."/>
            <person name="Mondo S."/>
            <person name="Pangilinan J."/>
            <person name="Riley R."/>
            <person name="LaButti K."/>
            <person name="Andreopoulos B."/>
            <person name="Lipzen A."/>
            <person name="Chen C."/>
            <person name="Yanf M."/>
            <person name="Daum C."/>
            <person name="Ng V."/>
            <person name="Clum A."/>
            <person name="Steindorff A."/>
            <person name="Ohm R."/>
            <person name="Martin F."/>
            <person name="Silar P."/>
            <person name="Natvig D."/>
            <person name="Lalanne C."/>
            <person name="Gautier V."/>
            <person name="Ament-velasquez S.L."/>
            <person name="Kruys A."/>
            <person name="Hutchinson M.I."/>
            <person name="Powell A.J."/>
            <person name="Barry K."/>
            <person name="Miller A.N."/>
            <person name="Grigoriev I.V."/>
            <person name="Debuchy R."/>
            <person name="Gladieux P."/>
            <person name="Thoren M.H."/>
            <person name="Johannesson H."/>
        </authorList>
    </citation>
    <scope>NUCLEOTIDE SEQUENCE</scope>
    <source>
        <strain evidence="1">SMH3391-2</strain>
    </source>
</reference>
<evidence type="ECO:0000313" key="1">
    <source>
        <dbReference type="EMBL" id="KAK0610338.1"/>
    </source>
</evidence>